<accession>I1CZT5</accession>
<dbReference type="STRING" id="928724.SacglDRAFT_01279"/>
<dbReference type="RefSeq" id="WP_005462725.1">
    <property type="nucleotide sequence ID" value="NZ_CM001484.1"/>
</dbReference>
<dbReference type="SUPFAM" id="SSF48452">
    <property type="entry name" value="TPR-like"/>
    <property type="match status" value="1"/>
</dbReference>
<dbReference type="OrthoDB" id="3697347at2"/>
<name>I1CZT5_9PSEU</name>
<evidence type="ECO:0000313" key="1">
    <source>
        <dbReference type="EMBL" id="EIE98209.1"/>
    </source>
</evidence>
<dbReference type="Proteomes" id="UP000005087">
    <property type="component" value="Chromosome"/>
</dbReference>
<dbReference type="PANTHER" id="PTHR47691:SF3">
    <property type="entry name" value="HTH-TYPE TRANSCRIPTIONAL REGULATOR RV0890C-RELATED"/>
    <property type="match status" value="1"/>
</dbReference>
<organism evidence="1 2">
    <name type="scientific">Saccharomonospora glauca K62</name>
    <dbReference type="NCBI Taxonomy" id="928724"/>
    <lineage>
        <taxon>Bacteria</taxon>
        <taxon>Bacillati</taxon>
        <taxon>Actinomycetota</taxon>
        <taxon>Actinomycetes</taxon>
        <taxon>Pseudonocardiales</taxon>
        <taxon>Pseudonocardiaceae</taxon>
        <taxon>Saccharomonospora</taxon>
    </lineage>
</organism>
<gene>
    <name evidence="1" type="ORF">SacglDRAFT_01279</name>
</gene>
<dbReference type="Pfam" id="PF13424">
    <property type="entry name" value="TPR_12"/>
    <property type="match status" value="1"/>
</dbReference>
<keyword evidence="2" id="KW-1185">Reference proteome</keyword>
<proteinExistence type="predicted"/>
<protein>
    <submittedName>
        <fullName evidence="1">NB-ARC domain-containing protein</fullName>
    </submittedName>
</protein>
<sequence>MTNHLGGDNVGINIQGSKVEHATITNTVVIQRPEGRPVPAELPRRPSLFIGRAAELARIEKLAEQVGTESVVVVVEGAPGVGKTGLLQHAAHTLAPRFPDGHLYVDLRCYAPGTSPVTAHEVLGRFLTSLGVPRAEIPAGTDERAARFRTEVASSRLLMVLDNAGDPAVVRDLLPGGDHSMVLIGSRPQLASLESSARISLPVLGEEESAELVTGLVGERAESEPAATRELARLCGNLPLALWIACARLVSRPAWSVRRLVTALSEERRRLAGLQVGDLEIRAAFSLSYRALDPLFARVFRIAGLHPGPDWTAEAMADTAELELAEAEDALDGLLSAHLVEQDVAGRFRLHDLVKLFARERAEETDGDDAVRAGERRLVDHFVKQALRCDLSLRDEMLLVPNDRLQSQRSTALDWFDAELGNCSEVLRLAAEREWFAEASVLSGSLSEYLRLRGLQDVMEAACRINLKAARARGDLHQQVRALGQLASPELDRRNPDRAAELFSRARELSRRIGDEDLEILVIGTEATLYTVQGRLDAAAKAFERCLVHHVRRDDFNAALHNLGNVLAKSERWDEAIAAYRMCEKLASALEPRVLPTIYQNLANLLHDRGTDPETALEYARRARDFCAERGDHPGKAAAQLVLGRIQLRSGHVEDAAETFADVRRLSGTMRNARMEANAIDGLVMAASSAVPSPVRTNQ</sequence>
<dbReference type="Gene3D" id="3.40.50.300">
    <property type="entry name" value="P-loop containing nucleotide triphosphate hydrolases"/>
    <property type="match status" value="1"/>
</dbReference>
<dbReference type="SUPFAM" id="SSF52540">
    <property type="entry name" value="P-loop containing nucleoside triphosphate hydrolases"/>
    <property type="match status" value="1"/>
</dbReference>
<dbReference type="eggNOG" id="COG3903">
    <property type="taxonomic scope" value="Bacteria"/>
</dbReference>
<reference evidence="2" key="2">
    <citation type="submission" date="2012-01" db="EMBL/GenBank/DDBJ databases">
        <title>Noncontiguous Finished sequence of chromosome of Saccharomonospora glauca K62.</title>
        <authorList>
            <consortium name="US DOE Joint Genome Institute"/>
            <person name="Lucas S."/>
            <person name="Han J."/>
            <person name="Lapidus A."/>
            <person name="Cheng J.-F."/>
            <person name="Goodwin L."/>
            <person name="Pitluck S."/>
            <person name="Peters L."/>
            <person name="Mikhailova N."/>
            <person name="Held B."/>
            <person name="Detter J.C."/>
            <person name="Han C."/>
            <person name="Tapia R."/>
            <person name="Land M."/>
            <person name="Hauser L."/>
            <person name="Kyrpides N."/>
            <person name="Ivanova N."/>
            <person name="Pagani I."/>
            <person name="Brambilla E.-M."/>
            <person name="Klenk H.-P."/>
            <person name="Woyke T."/>
        </authorList>
    </citation>
    <scope>NUCLEOTIDE SEQUENCE [LARGE SCALE GENOMIC DNA]</scope>
    <source>
        <strain evidence="2">K62</strain>
    </source>
</reference>
<dbReference type="GO" id="GO:0043531">
    <property type="term" value="F:ADP binding"/>
    <property type="evidence" value="ECO:0007669"/>
    <property type="project" value="InterPro"/>
</dbReference>
<dbReference type="AlphaFoldDB" id="I1CZT5"/>
<dbReference type="InterPro" id="IPR027417">
    <property type="entry name" value="P-loop_NTPase"/>
</dbReference>
<evidence type="ECO:0000313" key="2">
    <source>
        <dbReference type="Proteomes" id="UP000005087"/>
    </source>
</evidence>
<dbReference type="HOGENOM" id="CLU_004665_2_1_11"/>
<dbReference type="SMART" id="SM00028">
    <property type="entry name" value="TPR"/>
    <property type="match status" value="5"/>
</dbReference>
<dbReference type="Gene3D" id="1.25.40.10">
    <property type="entry name" value="Tetratricopeptide repeat domain"/>
    <property type="match status" value="2"/>
</dbReference>
<dbReference type="PRINTS" id="PR00364">
    <property type="entry name" value="DISEASERSIST"/>
</dbReference>
<dbReference type="InterPro" id="IPR019734">
    <property type="entry name" value="TPR_rpt"/>
</dbReference>
<dbReference type="InterPro" id="IPR011990">
    <property type="entry name" value="TPR-like_helical_dom_sf"/>
</dbReference>
<reference evidence="1 2" key="1">
    <citation type="submission" date="2011-09" db="EMBL/GenBank/DDBJ databases">
        <authorList>
            <consortium name="US DOE Joint Genome Institute (JGI-PGF)"/>
            <person name="Lucas S."/>
            <person name="Han J."/>
            <person name="Lapidus A."/>
            <person name="Cheng J.-F."/>
            <person name="Goodwin L."/>
            <person name="Pitluck S."/>
            <person name="Peters L."/>
            <person name="Land M.L."/>
            <person name="Hauser L."/>
            <person name="Brambilla E."/>
            <person name="Klenk H.-P."/>
            <person name="Woyke T.J."/>
        </authorList>
    </citation>
    <scope>NUCLEOTIDE SEQUENCE [LARGE SCALE GENOMIC DNA]</scope>
    <source>
        <strain evidence="1 2">K62</strain>
    </source>
</reference>
<dbReference type="EMBL" id="CM001484">
    <property type="protein sequence ID" value="EIE98209.1"/>
    <property type="molecule type" value="Genomic_DNA"/>
</dbReference>
<dbReference type="PANTHER" id="PTHR47691">
    <property type="entry name" value="REGULATOR-RELATED"/>
    <property type="match status" value="1"/>
</dbReference>